<dbReference type="PANTHER" id="PTHR12526:SF629">
    <property type="entry name" value="TEICHURONIC ACID BIOSYNTHESIS GLYCOSYLTRANSFERASE TUAH-RELATED"/>
    <property type="match status" value="1"/>
</dbReference>
<organism evidence="4">
    <name type="scientific">marine sediment metagenome</name>
    <dbReference type="NCBI Taxonomy" id="412755"/>
    <lineage>
        <taxon>unclassified sequences</taxon>
        <taxon>metagenomes</taxon>
        <taxon>ecological metagenomes</taxon>
    </lineage>
</organism>
<feature type="domain" description="Glycosyl transferase family 1" evidence="3">
    <location>
        <begin position="496"/>
        <end position="661"/>
    </location>
</feature>
<gene>
    <name evidence="4" type="ORF">LCGC14_0306590</name>
</gene>
<keyword evidence="1" id="KW-0328">Glycosyltransferase</keyword>
<dbReference type="AlphaFoldDB" id="A0A0F9WAD6"/>
<name>A0A0F9WAD6_9ZZZZ</name>
<dbReference type="InterPro" id="IPR007739">
    <property type="entry name" value="RgpF"/>
</dbReference>
<evidence type="ECO:0000259" key="3">
    <source>
        <dbReference type="Pfam" id="PF00534"/>
    </source>
</evidence>
<evidence type="ECO:0000313" key="4">
    <source>
        <dbReference type="EMBL" id="KKN82701.1"/>
    </source>
</evidence>
<proteinExistence type="predicted"/>
<comment type="caution">
    <text evidence="4">The sequence shown here is derived from an EMBL/GenBank/DDBJ whole genome shotgun (WGS) entry which is preliminary data.</text>
</comment>
<dbReference type="Pfam" id="PF00534">
    <property type="entry name" value="Glycos_transf_1"/>
    <property type="match status" value="1"/>
</dbReference>
<keyword evidence="2" id="KW-0808">Transferase</keyword>
<accession>A0A0F9WAD6</accession>
<dbReference type="GO" id="GO:0016757">
    <property type="term" value="F:glycosyltransferase activity"/>
    <property type="evidence" value="ECO:0007669"/>
    <property type="project" value="UniProtKB-KW"/>
</dbReference>
<dbReference type="InterPro" id="IPR001296">
    <property type="entry name" value="Glyco_trans_1"/>
</dbReference>
<sequence length="1027" mass="116180">MFTLSASELKEYAFLQGFDINFSDYNTVNNVQDISINPLIHYIQNWRKTNLVIPNEFNTFEYLHSAKDVLDSGENPLIHYLSVGIHEGRAPHLAGEMDDESFYSIHSTLNNVDQAIEATYFELTGDQLNTYIKYHKNISFYNSICKQLDNQKSEDGLLHIILNYNVTDSELALTEHELVSILLAQDKNKTEIAKNEMLKFEAPEENTVNNAVPESLQYEYDRSLQLGLDWSRFNEQNSLVIDSDPIIHYLENWKDSSLVLNDFNTQFYLETYPDVAAANMNPLLHYFEVGKHEGRLGSFQAVIDSHYVSGGHEYNDSLPTIAIVCHESSATGAPLVGLNLGLSMSDAYNVVHIVLHESKLQQAFVDSSIFTLTHLRNNYGAIEILMNWLNSTFKLDSIICNSVETYEILEAASKFKMPVISLLHEFSEYTRPRGKITNTVINSDKVIVPAQIIADSAHKEMEVYSGFKNKPNNLIILPQGKLPFIPQSNGTNLTVEELRSKFNINKSDKVVVGAGYVQTRKGVDLFIEAAHKIKQQSRTKCKFIWVGGGFDPDWDMACSVWLQSQLDEYNLNDDFHFLSHQKSLDDVFTLADVYLLTSRLDPFPNVVIDALEADLPVVCFDRTTGCADFLKQNKANSAVVPFLDTTAMAKKTMSFLTAKNMKAGVNSKLVKDKLCFKNYVNSLIAIIEESKKAIKQREKIEKTIAESGLFNVDFYNNGNDEQAAIEYYVKTSLNGIHSTSPVPGFSVGKWFEKNQPKSNYIVPLYEQIKSGNKIQTHECINITGASIKVSTKKVAVHLHLYYFDLASDFAAYFACLPKGFDLYVTVCKPNLEEKVKKAFAKSGANKVDVIQVENIGRDIAPFFISLKDKIYKKGYDIVGHFHSKKSNDVDQGTGDRWRQYLLANLIGSKEAINDIFEPFESKKVGLVFAEDCHNIDYGKNKAYGDKLCDAMSIEKLETATLFPLGTMFWANPEALSPLFELNMTDYLQQEPLPYDGSYMHATERLISHVVTQSGYELKTVYTQHTKW</sequence>
<dbReference type="SUPFAM" id="SSF53756">
    <property type="entry name" value="UDP-Glycosyltransferase/glycogen phosphorylase"/>
    <property type="match status" value="1"/>
</dbReference>
<protein>
    <recommendedName>
        <fullName evidence="3">Glycosyl transferase family 1 domain-containing protein</fullName>
    </recommendedName>
</protein>
<dbReference type="Pfam" id="PF05045">
    <property type="entry name" value="RgpF"/>
    <property type="match status" value="1"/>
</dbReference>
<evidence type="ECO:0000256" key="1">
    <source>
        <dbReference type="ARBA" id="ARBA00022676"/>
    </source>
</evidence>
<evidence type="ECO:0000256" key="2">
    <source>
        <dbReference type="ARBA" id="ARBA00022679"/>
    </source>
</evidence>
<dbReference type="EMBL" id="LAZR01000196">
    <property type="protein sequence ID" value="KKN82701.1"/>
    <property type="molecule type" value="Genomic_DNA"/>
</dbReference>
<dbReference type="Gene3D" id="3.40.50.2000">
    <property type="entry name" value="Glycogen Phosphorylase B"/>
    <property type="match status" value="2"/>
</dbReference>
<reference evidence="4" key="1">
    <citation type="journal article" date="2015" name="Nature">
        <title>Complex archaea that bridge the gap between prokaryotes and eukaryotes.</title>
        <authorList>
            <person name="Spang A."/>
            <person name="Saw J.H."/>
            <person name="Jorgensen S.L."/>
            <person name="Zaremba-Niedzwiedzka K."/>
            <person name="Martijn J."/>
            <person name="Lind A.E."/>
            <person name="van Eijk R."/>
            <person name="Schleper C."/>
            <person name="Guy L."/>
            <person name="Ettema T.J."/>
        </authorList>
    </citation>
    <scope>NUCLEOTIDE SEQUENCE</scope>
</reference>
<dbReference type="PANTHER" id="PTHR12526">
    <property type="entry name" value="GLYCOSYLTRANSFERASE"/>
    <property type="match status" value="1"/>
</dbReference>